<protein>
    <submittedName>
        <fullName evidence="3">Uncharacterized protein</fullName>
    </submittedName>
</protein>
<dbReference type="EMBL" id="AMZH03033505">
    <property type="protein sequence ID" value="RRT32167.1"/>
    <property type="molecule type" value="Genomic_DNA"/>
</dbReference>
<feature type="non-terminal residue" evidence="3">
    <location>
        <position position="1"/>
    </location>
</feature>
<feature type="region of interest" description="Disordered" evidence="1">
    <location>
        <begin position="85"/>
        <end position="113"/>
    </location>
</feature>
<evidence type="ECO:0000313" key="4">
    <source>
        <dbReference type="Proteomes" id="UP000287651"/>
    </source>
</evidence>
<comment type="caution">
    <text evidence="3">The sequence shown here is derived from an EMBL/GenBank/DDBJ whole genome shotgun (WGS) entry which is preliminary data.</text>
</comment>
<proteinExistence type="predicted"/>
<dbReference type="AlphaFoldDB" id="A0A426WY05"/>
<name>A0A426WY05_ENSVE</name>
<dbReference type="Proteomes" id="UP000287651">
    <property type="component" value="Unassembled WGS sequence"/>
</dbReference>
<sequence length="113" mass="11882">VSTWCKQLFGLLVQLPFNVVFGVAAKEVGACGSEEWLKRKMVVATKAVVELQREVARRGRKGTVAVGGCIAAGGDVSNHDNMVVRGRRGDQQGDVVEGDLGGRGGKGNSDKQG</sequence>
<gene>
    <name evidence="3" type="ORF">B296_00055853</name>
</gene>
<organism evidence="3 4">
    <name type="scientific">Ensete ventricosum</name>
    <name type="common">Abyssinian banana</name>
    <name type="synonym">Musa ensete</name>
    <dbReference type="NCBI Taxonomy" id="4639"/>
    <lineage>
        <taxon>Eukaryota</taxon>
        <taxon>Viridiplantae</taxon>
        <taxon>Streptophyta</taxon>
        <taxon>Embryophyta</taxon>
        <taxon>Tracheophyta</taxon>
        <taxon>Spermatophyta</taxon>
        <taxon>Magnoliopsida</taxon>
        <taxon>Liliopsida</taxon>
        <taxon>Zingiberales</taxon>
        <taxon>Musaceae</taxon>
        <taxon>Ensete</taxon>
    </lineage>
</organism>
<evidence type="ECO:0000313" key="3">
    <source>
        <dbReference type="EMBL" id="RRT32167.1"/>
    </source>
</evidence>
<accession>A0A426WY05</accession>
<feature type="chain" id="PRO_5019480080" evidence="2">
    <location>
        <begin position="26"/>
        <end position="113"/>
    </location>
</feature>
<evidence type="ECO:0000256" key="2">
    <source>
        <dbReference type="SAM" id="SignalP"/>
    </source>
</evidence>
<evidence type="ECO:0000256" key="1">
    <source>
        <dbReference type="SAM" id="MobiDB-lite"/>
    </source>
</evidence>
<reference evidence="3 4" key="1">
    <citation type="journal article" date="2014" name="Agronomy (Basel)">
        <title>A Draft Genome Sequence for Ensete ventricosum, the Drought-Tolerant Tree Against Hunger.</title>
        <authorList>
            <person name="Harrison J."/>
            <person name="Moore K.A."/>
            <person name="Paszkiewicz K."/>
            <person name="Jones T."/>
            <person name="Grant M."/>
            <person name="Ambacheew D."/>
            <person name="Muzemil S."/>
            <person name="Studholme D.J."/>
        </authorList>
    </citation>
    <scope>NUCLEOTIDE SEQUENCE [LARGE SCALE GENOMIC DNA]</scope>
</reference>
<keyword evidence="2" id="KW-0732">Signal</keyword>
<feature type="signal peptide" evidence="2">
    <location>
        <begin position="1"/>
        <end position="25"/>
    </location>
</feature>